<dbReference type="Pfam" id="PF10302">
    <property type="entry name" value="Dsc3_N"/>
    <property type="match status" value="1"/>
</dbReference>
<dbReference type="PANTHER" id="PTHR28049:SF1">
    <property type="entry name" value="DSC E3 UBIQUITIN LIGASE COMPLEX SUBUNIT 3"/>
    <property type="match status" value="1"/>
</dbReference>
<dbReference type="eggNOG" id="ENOG502RXWC">
    <property type="taxonomic scope" value="Eukaryota"/>
</dbReference>
<dbReference type="HOGENOM" id="CLU_035821_0_0_1"/>
<dbReference type="InParanoid" id="W2RPY9"/>
<dbReference type="PANTHER" id="PTHR28049">
    <property type="entry name" value="TRANSMEMBRANE PROTEIN YOR223W"/>
    <property type="match status" value="1"/>
</dbReference>
<feature type="transmembrane region" description="Helical" evidence="2">
    <location>
        <begin position="270"/>
        <end position="289"/>
    </location>
</feature>
<evidence type="ECO:0008006" key="7">
    <source>
        <dbReference type="Google" id="ProtNLM"/>
    </source>
</evidence>
<dbReference type="VEuPathDB" id="FungiDB:HMPREF1541_07396"/>
<dbReference type="GeneID" id="19974735"/>
<evidence type="ECO:0000256" key="2">
    <source>
        <dbReference type="SAM" id="Phobius"/>
    </source>
</evidence>
<dbReference type="Proteomes" id="UP000030752">
    <property type="component" value="Unassembled WGS sequence"/>
</dbReference>
<accession>W2RPY9</accession>
<sequence>MSLKPHLPSDTLELTIRFTVSLPDLHLSISLFEQPLANTSTLKQLIRTHLPTEHASRRIRLIYSGKALADDAALSASLKRPPSHPPSRSSTPRPPTSYIGRGNSSSTTPNPKTPIREPFTSSGPRIYIHCSLGDLVLTPAELANEARLAHTISEPSATSTSTSNQNTTAAQDDTEAATGPPQRGFDRLLSTGFTATEVSSLRMQFLAIHARTHIPDEMPSPTTLRNMEDQWLDNSGGGVGPMDSQGGEGGAGGGGLPMSEESEAGAIDDMIYGAAMGFFWPIGCLMWAWREEGVWSERRKMAVGVGVVLNVALGLVRYTG</sequence>
<evidence type="ECO:0000256" key="1">
    <source>
        <dbReference type="SAM" id="MobiDB-lite"/>
    </source>
</evidence>
<dbReference type="Pfam" id="PF13373">
    <property type="entry name" value="Dsc3_C"/>
    <property type="match status" value="1"/>
</dbReference>
<feature type="region of interest" description="Disordered" evidence="1">
    <location>
        <begin position="236"/>
        <end position="260"/>
    </location>
</feature>
<evidence type="ECO:0000259" key="4">
    <source>
        <dbReference type="Pfam" id="PF13373"/>
    </source>
</evidence>
<dbReference type="InterPro" id="IPR029071">
    <property type="entry name" value="Ubiquitin-like_domsf"/>
</dbReference>
<dbReference type="InterPro" id="IPR025390">
    <property type="entry name" value="Dsc3_C"/>
</dbReference>
<keyword evidence="2" id="KW-0812">Transmembrane</keyword>
<dbReference type="Gene3D" id="3.10.20.90">
    <property type="entry name" value="Phosphatidylinositol 3-kinase Catalytic Subunit, Chain A, domain 1"/>
    <property type="match status" value="1"/>
</dbReference>
<dbReference type="InterPro" id="IPR045226">
    <property type="entry name" value="Dsc3"/>
</dbReference>
<feature type="domain" description="DSC E3 ubiquitin ligase complex subunit 3 C-terminal" evidence="4">
    <location>
        <begin position="183"/>
        <end position="317"/>
    </location>
</feature>
<dbReference type="InterPro" id="IPR019413">
    <property type="entry name" value="Dsc3_ub-like_dom"/>
</dbReference>
<gene>
    <name evidence="5" type="ORF">HMPREF1541_07396</name>
</gene>
<dbReference type="EMBL" id="KB822723">
    <property type="protein sequence ID" value="ETN37773.1"/>
    <property type="molecule type" value="Genomic_DNA"/>
</dbReference>
<dbReference type="GO" id="GO:0005783">
    <property type="term" value="C:endoplasmic reticulum"/>
    <property type="evidence" value="ECO:0007669"/>
    <property type="project" value="TreeGrafter"/>
</dbReference>
<protein>
    <recommendedName>
        <fullName evidence="7">Ubiquitin-like domain-containing protein</fullName>
    </recommendedName>
</protein>
<dbReference type="AlphaFoldDB" id="W2RPY9"/>
<evidence type="ECO:0000313" key="6">
    <source>
        <dbReference type="Proteomes" id="UP000030752"/>
    </source>
</evidence>
<dbReference type="GO" id="GO:0044695">
    <property type="term" value="C:Dsc E3 ubiquitin ligase complex"/>
    <property type="evidence" value="ECO:0007669"/>
    <property type="project" value="InterPro"/>
</dbReference>
<feature type="transmembrane region" description="Helical" evidence="2">
    <location>
        <begin position="301"/>
        <end position="319"/>
    </location>
</feature>
<feature type="compositionally biased region" description="Low complexity" evidence="1">
    <location>
        <begin position="73"/>
        <end position="91"/>
    </location>
</feature>
<keyword evidence="2" id="KW-0472">Membrane</keyword>
<proteinExistence type="predicted"/>
<feature type="domain" description="DSC E3 ubiquitin ligase complex subunit 3 ubiquitin-like" evidence="3">
    <location>
        <begin position="13"/>
        <end position="134"/>
    </location>
</feature>
<feature type="compositionally biased region" description="Gly residues" evidence="1">
    <location>
        <begin position="236"/>
        <end position="256"/>
    </location>
</feature>
<feature type="region of interest" description="Disordered" evidence="1">
    <location>
        <begin position="152"/>
        <end position="187"/>
    </location>
</feature>
<dbReference type="OrthoDB" id="2556122at2759"/>
<organism evidence="5 6">
    <name type="scientific">Cyphellophora europaea (strain CBS 101466)</name>
    <name type="common">Phialophora europaea</name>
    <dbReference type="NCBI Taxonomy" id="1220924"/>
    <lineage>
        <taxon>Eukaryota</taxon>
        <taxon>Fungi</taxon>
        <taxon>Dikarya</taxon>
        <taxon>Ascomycota</taxon>
        <taxon>Pezizomycotina</taxon>
        <taxon>Eurotiomycetes</taxon>
        <taxon>Chaetothyriomycetidae</taxon>
        <taxon>Chaetothyriales</taxon>
        <taxon>Cyphellophoraceae</taxon>
        <taxon>Cyphellophora</taxon>
    </lineage>
</organism>
<name>W2RPY9_CYPE1</name>
<feature type="region of interest" description="Disordered" evidence="1">
    <location>
        <begin position="73"/>
        <end position="120"/>
    </location>
</feature>
<dbReference type="FunCoup" id="W2RPY9">
    <property type="interactions" value="11"/>
</dbReference>
<dbReference type="SUPFAM" id="SSF54236">
    <property type="entry name" value="Ubiquitin-like"/>
    <property type="match status" value="1"/>
</dbReference>
<evidence type="ECO:0000259" key="3">
    <source>
        <dbReference type="Pfam" id="PF10302"/>
    </source>
</evidence>
<dbReference type="RefSeq" id="XP_008719942.1">
    <property type="nucleotide sequence ID" value="XM_008721720.1"/>
</dbReference>
<keyword evidence="6" id="KW-1185">Reference proteome</keyword>
<reference evidence="5 6" key="1">
    <citation type="submission" date="2013-03" db="EMBL/GenBank/DDBJ databases">
        <title>The Genome Sequence of Phialophora europaea CBS 101466.</title>
        <authorList>
            <consortium name="The Broad Institute Genomics Platform"/>
            <person name="Cuomo C."/>
            <person name="de Hoog S."/>
            <person name="Gorbushina A."/>
            <person name="Walker B."/>
            <person name="Young S.K."/>
            <person name="Zeng Q."/>
            <person name="Gargeya S."/>
            <person name="Fitzgerald M."/>
            <person name="Haas B."/>
            <person name="Abouelleil A."/>
            <person name="Allen A.W."/>
            <person name="Alvarado L."/>
            <person name="Arachchi H.M."/>
            <person name="Berlin A.M."/>
            <person name="Chapman S.B."/>
            <person name="Gainer-Dewar J."/>
            <person name="Goldberg J."/>
            <person name="Griggs A."/>
            <person name="Gujja S."/>
            <person name="Hansen M."/>
            <person name="Howarth C."/>
            <person name="Imamovic A."/>
            <person name="Ireland A."/>
            <person name="Larimer J."/>
            <person name="McCowan C."/>
            <person name="Murphy C."/>
            <person name="Pearson M."/>
            <person name="Poon T.W."/>
            <person name="Priest M."/>
            <person name="Roberts A."/>
            <person name="Saif S."/>
            <person name="Shea T."/>
            <person name="Sisk P."/>
            <person name="Sykes S."/>
            <person name="Wortman J."/>
            <person name="Nusbaum C."/>
            <person name="Birren B."/>
        </authorList>
    </citation>
    <scope>NUCLEOTIDE SEQUENCE [LARGE SCALE GENOMIC DNA]</scope>
    <source>
        <strain evidence="5 6">CBS 101466</strain>
    </source>
</reference>
<feature type="compositionally biased region" description="Low complexity" evidence="1">
    <location>
        <begin position="156"/>
        <end position="171"/>
    </location>
</feature>
<keyword evidence="2" id="KW-1133">Transmembrane helix</keyword>
<evidence type="ECO:0000313" key="5">
    <source>
        <dbReference type="EMBL" id="ETN37773.1"/>
    </source>
</evidence>